<dbReference type="SUPFAM" id="SSF56059">
    <property type="entry name" value="Glutathione synthetase ATP-binding domain-like"/>
    <property type="match status" value="1"/>
</dbReference>
<evidence type="ECO:0000313" key="15">
    <source>
        <dbReference type="Proteomes" id="UP001642483"/>
    </source>
</evidence>
<evidence type="ECO:0000256" key="11">
    <source>
        <dbReference type="ARBA" id="ARBA00048871"/>
    </source>
</evidence>
<comment type="catalytic activity">
    <reaction evidence="11">
        <text>gamma-L-glutamyl-L-cysteine + glycine + ATP = glutathione + ADP + phosphate + H(+)</text>
        <dbReference type="Rhea" id="RHEA:13557"/>
        <dbReference type="ChEBI" id="CHEBI:15378"/>
        <dbReference type="ChEBI" id="CHEBI:30616"/>
        <dbReference type="ChEBI" id="CHEBI:43474"/>
        <dbReference type="ChEBI" id="CHEBI:57305"/>
        <dbReference type="ChEBI" id="CHEBI:57925"/>
        <dbReference type="ChEBI" id="CHEBI:58173"/>
        <dbReference type="ChEBI" id="CHEBI:456216"/>
        <dbReference type="EC" id="6.3.2.3"/>
    </reaction>
    <physiologicalReaction direction="left-to-right" evidence="11">
        <dbReference type="Rhea" id="RHEA:13558"/>
    </physiologicalReaction>
</comment>
<evidence type="ECO:0000256" key="2">
    <source>
        <dbReference type="ARBA" id="ARBA00010385"/>
    </source>
</evidence>
<dbReference type="PANTHER" id="PTHR11130">
    <property type="entry name" value="GLUTATHIONE SYNTHETASE"/>
    <property type="match status" value="1"/>
</dbReference>
<evidence type="ECO:0000256" key="1">
    <source>
        <dbReference type="ARBA" id="ARBA00004965"/>
    </source>
</evidence>
<organism evidence="14 15">
    <name type="scientific">Clavelina lepadiformis</name>
    <name type="common">Light-bulb sea squirt</name>
    <name type="synonym">Ascidia lepadiformis</name>
    <dbReference type="NCBI Taxonomy" id="159417"/>
    <lineage>
        <taxon>Eukaryota</taxon>
        <taxon>Metazoa</taxon>
        <taxon>Chordata</taxon>
        <taxon>Tunicata</taxon>
        <taxon>Ascidiacea</taxon>
        <taxon>Aplousobranchia</taxon>
        <taxon>Clavelinidae</taxon>
        <taxon>Clavelina</taxon>
    </lineage>
</organism>
<name>A0ABP0FGD1_CLALP</name>
<keyword evidence="7 12" id="KW-0479">Metal-binding</keyword>
<dbReference type="EC" id="6.3.2.3" evidence="3 12"/>
<evidence type="ECO:0000256" key="7">
    <source>
        <dbReference type="ARBA" id="ARBA00022723"/>
    </source>
</evidence>
<dbReference type="InterPro" id="IPR037013">
    <property type="entry name" value="GSH-S_sub-bd_sf"/>
</dbReference>
<comment type="caution">
    <text evidence="14">The sequence shown here is derived from an EMBL/GenBank/DDBJ whole genome shotgun (WGS) entry which is preliminary data.</text>
</comment>
<evidence type="ECO:0000256" key="10">
    <source>
        <dbReference type="ARBA" id="ARBA00022842"/>
    </source>
</evidence>
<sequence>MLSLYSKLRAEDVGALVDIARHRSLSKGIVFWESNDQLKKTCKPASFTLLPSPVTKEGFQFLTSLQPHINKLLHKVSHDHQFLAKVLESLVNVDDFIKRLYDLYKASKCSGRKGLELGVFRSDYLFHLEVDENGKESHIPKQIEMNTLACAFMEFGSKLTSVHSSILKDAGMETLTSQLPSNKVMSDIGFGFQAAWEAYDNPDAIFLFMINECDPNNFDVRAMEDAISKVNKDIVIRKKKFSELFGCVMLTPDKKLMVNNEEVAVVYFQTGYRPEDYINERSWDIRRTIEMSCAVVSPVVGYQLAGFKRVQEALAQPNVLEKFIDDPEVARQVRSTFVGFYPLEMNSDGDKFVQMAMKNPDSYVVKEEREGEGDNHFGDDIIKLFNEVGSDKRRCAYTLMDKICPKPIDNVFVTANGFEEVKAVSEFGTFGVILTRGDKIIENFSSGHLLRTTPGGSNDGRCLTGAAVLDSPILV</sequence>
<keyword evidence="15" id="KW-1185">Reference proteome</keyword>
<dbReference type="EMBL" id="CAWYQH010000057">
    <property type="protein sequence ID" value="CAK8678743.1"/>
    <property type="molecule type" value="Genomic_DNA"/>
</dbReference>
<evidence type="ECO:0000259" key="13">
    <source>
        <dbReference type="Pfam" id="PF03199"/>
    </source>
</evidence>
<protein>
    <recommendedName>
        <fullName evidence="4 12">Glutathione synthetase</fullName>
        <shortName evidence="12">GSH-S</shortName>
        <ecNumber evidence="3 12">6.3.2.3</ecNumber>
    </recommendedName>
</protein>
<accession>A0ABP0FGD1</accession>
<dbReference type="Gene3D" id="3.30.470.20">
    <property type="entry name" value="ATP-grasp fold, B domain"/>
    <property type="match status" value="1"/>
</dbReference>
<dbReference type="PIRSF" id="PIRSF001558">
    <property type="entry name" value="GSHase"/>
    <property type="match status" value="1"/>
</dbReference>
<dbReference type="InterPro" id="IPR016185">
    <property type="entry name" value="PreATP-grasp_dom_sf"/>
</dbReference>
<evidence type="ECO:0000256" key="4">
    <source>
        <dbReference type="ARBA" id="ARBA00020821"/>
    </source>
</evidence>
<evidence type="ECO:0000256" key="5">
    <source>
        <dbReference type="ARBA" id="ARBA00022598"/>
    </source>
</evidence>
<dbReference type="InterPro" id="IPR014042">
    <property type="entry name" value="Glutathione_synthase_a-hlx"/>
</dbReference>
<dbReference type="Gene3D" id="3.30.1490.50">
    <property type="match status" value="1"/>
</dbReference>
<feature type="domain" description="Glutathione synthase substrate-binding" evidence="13">
    <location>
        <begin position="205"/>
        <end position="305"/>
    </location>
</feature>
<comment type="similarity">
    <text evidence="2 12">Belongs to the eukaryotic GSH synthase family.</text>
</comment>
<dbReference type="NCBIfam" id="TIGR01986">
    <property type="entry name" value="glut_syn_euk"/>
    <property type="match status" value="1"/>
</dbReference>
<proteinExistence type="inferred from homology"/>
<dbReference type="SUPFAM" id="SSF52440">
    <property type="entry name" value="PreATP-grasp domain"/>
    <property type="match status" value="1"/>
</dbReference>
<dbReference type="InterPro" id="IPR004887">
    <property type="entry name" value="GSH_synth_subst-bd"/>
</dbReference>
<dbReference type="Pfam" id="PF03199">
    <property type="entry name" value="GSH_synthase"/>
    <property type="match status" value="1"/>
</dbReference>
<reference evidence="14 15" key="1">
    <citation type="submission" date="2024-02" db="EMBL/GenBank/DDBJ databases">
        <authorList>
            <person name="Daric V."/>
            <person name="Darras S."/>
        </authorList>
    </citation>
    <scope>NUCLEOTIDE SEQUENCE [LARGE SCALE GENOMIC DNA]</scope>
</reference>
<dbReference type="InterPro" id="IPR005615">
    <property type="entry name" value="Glutathione_synthase"/>
</dbReference>
<keyword evidence="6 12" id="KW-0317">Glutathione biosynthesis</keyword>
<dbReference type="Gene3D" id="3.40.50.1760">
    <property type="entry name" value="Glutathione synthase, substrate-binding domain superfamily, eukaryotic"/>
    <property type="match status" value="1"/>
</dbReference>
<dbReference type="Proteomes" id="UP001642483">
    <property type="component" value="Unassembled WGS sequence"/>
</dbReference>
<comment type="cofactor">
    <cofactor evidence="12">
        <name>Mg(2+)</name>
        <dbReference type="ChEBI" id="CHEBI:18420"/>
    </cofactor>
    <text evidence="12">Binds 1 Mg(2+) ion per subunit.</text>
</comment>
<evidence type="ECO:0000256" key="8">
    <source>
        <dbReference type="ARBA" id="ARBA00022741"/>
    </source>
</evidence>
<keyword evidence="8 12" id="KW-0547">Nucleotide-binding</keyword>
<dbReference type="InterPro" id="IPR014709">
    <property type="entry name" value="Glutathione_synthase_C_euk"/>
</dbReference>
<evidence type="ECO:0000256" key="12">
    <source>
        <dbReference type="PIRNR" id="PIRNR001558"/>
    </source>
</evidence>
<dbReference type="Gene3D" id="3.30.1490.80">
    <property type="match status" value="1"/>
</dbReference>
<evidence type="ECO:0000256" key="9">
    <source>
        <dbReference type="ARBA" id="ARBA00022840"/>
    </source>
</evidence>
<evidence type="ECO:0000256" key="3">
    <source>
        <dbReference type="ARBA" id="ARBA00012214"/>
    </source>
</evidence>
<evidence type="ECO:0000313" key="14">
    <source>
        <dbReference type="EMBL" id="CAK8678743.1"/>
    </source>
</evidence>
<dbReference type="Pfam" id="PF03917">
    <property type="entry name" value="GSH_synth_ATP"/>
    <property type="match status" value="1"/>
</dbReference>
<dbReference type="InterPro" id="IPR014049">
    <property type="entry name" value="Glutathione_synthase_N_euk"/>
</dbReference>
<keyword evidence="5 12" id="KW-0436">Ligase</keyword>
<keyword evidence="9 12" id="KW-0067">ATP-binding</keyword>
<evidence type="ECO:0000256" key="6">
    <source>
        <dbReference type="ARBA" id="ARBA00022684"/>
    </source>
</evidence>
<comment type="pathway">
    <text evidence="1 12">Sulfur metabolism; glutathione biosynthesis; glutathione from L-cysteine and L-glutamate: step 2/2.</text>
</comment>
<keyword evidence="10 12" id="KW-0460">Magnesium</keyword>
<dbReference type="Gene3D" id="1.10.1080.10">
    <property type="entry name" value="Glutathione Synthetase, Chain A, domain 3"/>
    <property type="match status" value="1"/>
</dbReference>
<dbReference type="PANTHER" id="PTHR11130:SF0">
    <property type="entry name" value="GLUTATHIONE SYNTHETASE"/>
    <property type="match status" value="1"/>
</dbReference>
<gene>
    <name evidence="14" type="ORF">CVLEPA_LOCUS9032</name>
</gene>